<gene>
    <name evidence="3" type="ORF">GOB93_10740</name>
</gene>
<sequence>MAQSALVLGGGMVGVCTAWHLRERGYDVTLVERGVPGRETSYGNAGLIQREAVEPYPFPHDVLKLAQVALQRGNDVSYRLRDVLAVSPRLAQYWWNSFPSRYQISVAGYEALIRHCLIEHDRMILASGAGNLVARHGWKQIFRTVKGFDEGTAKALALTRRFGVESRILDSMELAREEPALKRTMTGAIYWESPYSVSDPGGLVGRYAASFTAGGGRILKGDARSLRTDGAGWCVDTVDGTVSGEQAVIALGPWSEVVTRMLGYRLPLFVKRGYHRHFGWKGTLNTPMIDAEAGVAMLPMALGLRVTTGAEFALRDAPLSTKQMDGSECLAREMLNLGDPVEATPWLGSRPCTVDMLPLIGQAPSHRGLWFHFGHAHQGFTLGPTTGRLCAELMNGEAPYIDPSPYRPSRFGRAAQA</sequence>
<dbReference type="SUPFAM" id="SSF51905">
    <property type="entry name" value="FAD/NAD(P)-binding domain"/>
    <property type="match status" value="1"/>
</dbReference>
<evidence type="ECO:0000256" key="1">
    <source>
        <dbReference type="ARBA" id="ARBA00023002"/>
    </source>
</evidence>
<protein>
    <submittedName>
        <fullName evidence="3">FAD-dependent oxidoreductase</fullName>
    </submittedName>
</protein>
<dbReference type="Gene3D" id="3.30.9.10">
    <property type="entry name" value="D-Amino Acid Oxidase, subunit A, domain 2"/>
    <property type="match status" value="1"/>
</dbReference>
<name>A0ABX0JT45_9PROT</name>
<dbReference type="Pfam" id="PF01266">
    <property type="entry name" value="DAO"/>
    <property type="match status" value="1"/>
</dbReference>
<dbReference type="Gene3D" id="3.50.50.60">
    <property type="entry name" value="FAD/NAD(P)-binding domain"/>
    <property type="match status" value="3"/>
</dbReference>
<dbReference type="InterPro" id="IPR006076">
    <property type="entry name" value="FAD-dep_OxRdtase"/>
</dbReference>
<feature type="domain" description="FAD dependent oxidoreductase" evidence="2">
    <location>
        <begin position="6"/>
        <end position="393"/>
    </location>
</feature>
<proteinExistence type="predicted"/>
<dbReference type="PANTHER" id="PTHR13847:SF289">
    <property type="entry name" value="GLYCINE OXIDASE"/>
    <property type="match status" value="1"/>
</dbReference>
<reference evidence="3 4" key="1">
    <citation type="journal article" date="2020" name="Int. J. Syst. Evol. Microbiol.">
        <title>Novel acetic acid bacteria from cider fermentations: Acetobacter conturbans sp. nov. and Acetobacter fallax sp. nov.</title>
        <authorList>
            <person name="Sombolestani A.S."/>
            <person name="Cleenwerck I."/>
            <person name="Cnockaert M."/>
            <person name="Borremans W."/>
            <person name="Wieme A.D."/>
            <person name="De Vuyst L."/>
            <person name="Vandamme P."/>
        </authorList>
    </citation>
    <scope>NUCLEOTIDE SEQUENCE [LARGE SCALE GENOMIC DNA]</scope>
    <source>
        <strain evidence="3 4">LMG 30640</strain>
    </source>
</reference>
<keyword evidence="1" id="KW-0560">Oxidoreductase</keyword>
<dbReference type="InterPro" id="IPR036188">
    <property type="entry name" value="FAD/NAD-bd_sf"/>
</dbReference>
<keyword evidence="4" id="KW-1185">Reference proteome</keyword>
<accession>A0ABX0JT45</accession>
<evidence type="ECO:0000313" key="4">
    <source>
        <dbReference type="Proteomes" id="UP000635278"/>
    </source>
</evidence>
<dbReference type="PANTHER" id="PTHR13847">
    <property type="entry name" value="SARCOSINE DEHYDROGENASE-RELATED"/>
    <property type="match status" value="1"/>
</dbReference>
<dbReference type="Proteomes" id="UP000635278">
    <property type="component" value="Unassembled WGS sequence"/>
</dbReference>
<dbReference type="EMBL" id="WOTB01000012">
    <property type="protein sequence ID" value="NHN85115.1"/>
    <property type="molecule type" value="Genomic_DNA"/>
</dbReference>
<dbReference type="RefSeq" id="WP_173583499.1">
    <property type="nucleotide sequence ID" value="NZ_WOTB01000012.1"/>
</dbReference>
<organism evidence="3 4">
    <name type="scientific">Acetobacter musti</name>
    <dbReference type="NCBI Taxonomy" id="864732"/>
    <lineage>
        <taxon>Bacteria</taxon>
        <taxon>Pseudomonadati</taxon>
        <taxon>Pseudomonadota</taxon>
        <taxon>Alphaproteobacteria</taxon>
        <taxon>Acetobacterales</taxon>
        <taxon>Acetobacteraceae</taxon>
        <taxon>Acetobacter</taxon>
    </lineage>
</organism>
<comment type="caution">
    <text evidence="3">The sequence shown here is derived from an EMBL/GenBank/DDBJ whole genome shotgun (WGS) entry which is preliminary data.</text>
</comment>
<evidence type="ECO:0000313" key="3">
    <source>
        <dbReference type="EMBL" id="NHN85115.1"/>
    </source>
</evidence>
<evidence type="ECO:0000259" key="2">
    <source>
        <dbReference type="Pfam" id="PF01266"/>
    </source>
</evidence>